<sequence length="219" mass="23079">MSSFTSRSGKTIFKMDILPPDQKSRRNGFKPRRAEAVDAHFVPVVGGQRRRGAAGFHNDNRRGATVRQQAEDAGFVAGVERKLGNLSADLFCAVVAAVFVLVFFLAGGFSFLFGQGAQAEAGPLLNITHVSMTPQDAGGMRVLLINGIVENAGSATHAMPAIRAELLSGDALVASTLISPPASQIEGGHSRGFSARVPHPGGKLPDLKLSFAERDASRS</sequence>
<keyword evidence="4" id="KW-1185">Reference proteome</keyword>
<dbReference type="AlphaFoldDB" id="A0A561QIZ5"/>
<keyword evidence="2" id="KW-0472">Membrane</keyword>
<comment type="caution">
    <text evidence="3">The sequence shown here is derived from an EMBL/GenBank/DDBJ whole genome shotgun (WGS) entry which is preliminary data.</text>
</comment>
<proteinExistence type="predicted"/>
<feature type="region of interest" description="Disordered" evidence="1">
    <location>
        <begin position="187"/>
        <end position="207"/>
    </location>
</feature>
<protein>
    <recommendedName>
        <fullName evidence="5">DUF3426 domain-containing protein</fullName>
    </recommendedName>
</protein>
<keyword evidence="2" id="KW-1133">Transmembrane helix</keyword>
<evidence type="ECO:0000313" key="3">
    <source>
        <dbReference type="EMBL" id="TWF50343.1"/>
    </source>
</evidence>
<feature type="transmembrane region" description="Helical" evidence="2">
    <location>
        <begin position="90"/>
        <end position="113"/>
    </location>
</feature>
<organism evidence="3 4">
    <name type="scientific">Neorhizobium alkalisoli</name>
    <dbReference type="NCBI Taxonomy" id="528178"/>
    <lineage>
        <taxon>Bacteria</taxon>
        <taxon>Pseudomonadati</taxon>
        <taxon>Pseudomonadota</taxon>
        <taxon>Alphaproteobacteria</taxon>
        <taxon>Hyphomicrobiales</taxon>
        <taxon>Rhizobiaceae</taxon>
        <taxon>Rhizobium/Agrobacterium group</taxon>
        <taxon>Neorhizobium</taxon>
    </lineage>
</organism>
<reference evidence="3 4" key="1">
    <citation type="submission" date="2019-06" db="EMBL/GenBank/DDBJ databases">
        <title>Sorghum-associated microbial communities from plants grown in Nebraska, USA.</title>
        <authorList>
            <person name="Schachtman D."/>
        </authorList>
    </citation>
    <scope>NUCLEOTIDE SEQUENCE [LARGE SCALE GENOMIC DNA]</scope>
    <source>
        <strain evidence="3 4">1225</strain>
    </source>
</reference>
<name>A0A561QIZ5_9HYPH</name>
<dbReference type="EMBL" id="VIWP01000006">
    <property type="protein sequence ID" value="TWF50343.1"/>
    <property type="molecule type" value="Genomic_DNA"/>
</dbReference>
<evidence type="ECO:0000256" key="2">
    <source>
        <dbReference type="SAM" id="Phobius"/>
    </source>
</evidence>
<dbReference type="RefSeq" id="WP_145640680.1">
    <property type="nucleotide sequence ID" value="NZ_VIWP01000006.1"/>
</dbReference>
<evidence type="ECO:0000256" key="1">
    <source>
        <dbReference type="SAM" id="MobiDB-lite"/>
    </source>
</evidence>
<gene>
    <name evidence="3" type="ORF">FHW37_106306</name>
</gene>
<dbReference type="OrthoDB" id="8283571at2"/>
<keyword evidence="2" id="KW-0812">Transmembrane</keyword>
<dbReference type="Proteomes" id="UP000320653">
    <property type="component" value="Unassembled WGS sequence"/>
</dbReference>
<evidence type="ECO:0008006" key="5">
    <source>
        <dbReference type="Google" id="ProtNLM"/>
    </source>
</evidence>
<accession>A0A561QIZ5</accession>
<evidence type="ECO:0000313" key="4">
    <source>
        <dbReference type="Proteomes" id="UP000320653"/>
    </source>
</evidence>